<dbReference type="HOGENOM" id="CLU_011398_4_0_4"/>
<name>F3QL74_9BURK</name>
<evidence type="ECO:0000256" key="5">
    <source>
        <dbReference type="ARBA" id="ARBA00022827"/>
    </source>
</evidence>
<comment type="cofactor">
    <cofactor evidence="2">
        <name>FAD</name>
        <dbReference type="ChEBI" id="CHEBI:57692"/>
    </cofactor>
</comment>
<gene>
    <name evidence="9" type="ORF">HMPREF9439_01691</name>
</gene>
<comment type="caution">
    <text evidence="9">The sequence shown here is derived from an EMBL/GenBank/DDBJ whole genome shotgun (WGS) entry which is preliminary data.</text>
</comment>
<evidence type="ECO:0000256" key="1">
    <source>
        <dbReference type="ARBA" id="ARBA00001917"/>
    </source>
</evidence>
<dbReference type="Gene3D" id="3.50.50.60">
    <property type="entry name" value="FAD/NAD(P)-binding domain"/>
    <property type="match status" value="1"/>
</dbReference>
<dbReference type="PRINTS" id="PR00368">
    <property type="entry name" value="FADPNR"/>
</dbReference>
<organism evidence="9 10">
    <name type="scientific">Parasutterella excrementihominis YIT 11859</name>
    <dbReference type="NCBI Taxonomy" id="762966"/>
    <lineage>
        <taxon>Bacteria</taxon>
        <taxon>Pseudomonadati</taxon>
        <taxon>Pseudomonadota</taxon>
        <taxon>Betaproteobacteria</taxon>
        <taxon>Burkholderiales</taxon>
        <taxon>Sutterellaceae</taxon>
        <taxon>Parasutterella</taxon>
    </lineage>
</organism>
<dbReference type="OrthoDB" id="9156953at2"/>
<dbReference type="InterPro" id="IPR050315">
    <property type="entry name" value="FAD-oxidoreductase_2"/>
</dbReference>
<dbReference type="EMBL" id="AFBP01000050">
    <property type="protein sequence ID" value="EGG53829.1"/>
    <property type="molecule type" value="Genomic_DNA"/>
</dbReference>
<dbReference type="Pfam" id="PF00890">
    <property type="entry name" value="FAD_binding_2"/>
    <property type="match status" value="1"/>
</dbReference>
<dbReference type="Gene3D" id="3.90.1010.20">
    <property type="match status" value="1"/>
</dbReference>
<keyword evidence="10" id="KW-1185">Reference proteome</keyword>
<dbReference type="Proteomes" id="UP000005156">
    <property type="component" value="Unassembled WGS sequence"/>
</dbReference>
<evidence type="ECO:0000256" key="3">
    <source>
        <dbReference type="ARBA" id="ARBA00008040"/>
    </source>
</evidence>
<keyword evidence="5" id="KW-0274">FAD</keyword>
<reference evidence="9 10" key="1">
    <citation type="submission" date="2011-02" db="EMBL/GenBank/DDBJ databases">
        <authorList>
            <person name="Weinstock G."/>
            <person name="Sodergren E."/>
            <person name="Clifton S."/>
            <person name="Fulton L."/>
            <person name="Fulton B."/>
            <person name="Courtney L."/>
            <person name="Fronick C."/>
            <person name="Harrison M."/>
            <person name="Strong C."/>
            <person name="Farmer C."/>
            <person name="Delahaunty K."/>
            <person name="Markovic C."/>
            <person name="Hall O."/>
            <person name="Minx P."/>
            <person name="Tomlinson C."/>
            <person name="Mitreva M."/>
            <person name="Hou S."/>
            <person name="Chen J."/>
            <person name="Wollam A."/>
            <person name="Pepin K.H."/>
            <person name="Johnson M."/>
            <person name="Bhonagiri V."/>
            <person name="Zhang X."/>
            <person name="Suruliraj S."/>
            <person name="Warren W."/>
            <person name="Chinwalla A."/>
            <person name="Mardis E.R."/>
            <person name="Wilson R.K."/>
        </authorList>
    </citation>
    <scope>NUCLEOTIDE SEQUENCE [LARGE SCALE GENOMIC DNA]</scope>
    <source>
        <strain evidence="9 10">YIT 11859</strain>
    </source>
</reference>
<dbReference type="AlphaFoldDB" id="F3QL74"/>
<dbReference type="RefSeq" id="WP_008864442.1">
    <property type="nucleotide sequence ID" value="NZ_GL883721.1"/>
</dbReference>
<dbReference type="SMART" id="SM00900">
    <property type="entry name" value="FMN_bind"/>
    <property type="match status" value="1"/>
</dbReference>
<dbReference type="PANTHER" id="PTHR43400">
    <property type="entry name" value="FUMARATE REDUCTASE"/>
    <property type="match status" value="1"/>
</dbReference>
<evidence type="ECO:0000256" key="7">
    <source>
        <dbReference type="SAM" id="SignalP"/>
    </source>
</evidence>
<dbReference type="GO" id="GO:0016491">
    <property type="term" value="F:oxidoreductase activity"/>
    <property type="evidence" value="ECO:0007669"/>
    <property type="project" value="UniProtKB-KW"/>
</dbReference>
<comment type="similarity">
    <text evidence="3">Belongs to the FAD-dependent oxidoreductase 2 family. FRD/SDH subfamily.</text>
</comment>
<dbReference type="GO" id="GO:0010181">
    <property type="term" value="F:FMN binding"/>
    <property type="evidence" value="ECO:0007669"/>
    <property type="project" value="InterPro"/>
</dbReference>
<dbReference type="InterPro" id="IPR027477">
    <property type="entry name" value="Succ_DH/fumarate_Rdtase_cat_sf"/>
</dbReference>
<dbReference type="InterPro" id="IPR007329">
    <property type="entry name" value="FMN-bd"/>
</dbReference>
<dbReference type="PANTHER" id="PTHR43400:SF7">
    <property type="entry name" value="FAD-DEPENDENT OXIDOREDUCTASE 2 FAD BINDING DOMAIN-CONTAINING PROTEIN"/>
    <property type="match status" value="1"/>
</dbReference>
<keyword evidence="4" id="KW-0285">Flavoprotein</keyword>
<protein>
    <submittedName>
        <fullName evidence="9">Flavocytochrome c</fullName>
    </submittedName>
</protein>
<dbReference type="InterPro" id="IPR036188">
    <property type="entry name" value="FAD/NAD-bd_sf"/>
</dbReference>
<comment type="cofactor">
    <cofactor evidence="1">
        <name>FMN</name>
        <dbReference type="ChEBI" id="CHEBI:58210"/>
    </cofactor>
</comment>
<feature type="domain" description="FMN-binding" evidence="8">
    <location>
        <begin position="34"/>
        <end position="108"/>
    </location>
</feature>
<feature type="signal peptide" evidence="7">
    <location>
        <begin position="1"/>
        <end position="22"/>
    </location>
</feature>
<dbReference type="SUPFAM" id="SSF56425">
    <property type="entry name" value="Succinate dehydrogenase/fumarate reductase flavoprotein, catalytic domain"/>
    <property type="match status" value="1"/>
</dbReference>
<dbReference type="SUPFAM" id="SSF51905">
    <property type="entry name" value="FAD/NAD(P)-binding domain"/>
    <property type="match status" value="1"/>
</dbReference>
<evidence type="ECO:0000256" key="2">
    <source>
        <dbReference type="ARBA" id="ARBA00001974"/>
    </source>
</evidence>
<dbReference type="GeneID" id="43349064"/>
<dbReference type="Gene3D" id="3.90.700.10">
    <property type="entry name" value="Succinate dehydrogenase/fumarate reductase flavoprotein, catalytic domain"/>
    <property type="match status" value="1"/>
</dbReference>
<dbReference type="eggNOG" id="COG3976">
    <property type="taxonomic scope" value="Bacteria"/>
</dbReference>
<dbReference type="eggNOG" id="COG1053">
    <property type="taxonomic scope" value="Bacteria"/>
</dbReference>
<dbReference type="Pfam" id="PF04205">
    <property type="entry name" value="FMN_bind"/>
    <property type="match status" value="1"/>
</dbReference>
<evidence type="ECO:0000256" key="4">
    <source>
        <dbReference type="ARBA" id="ARBA00022630"/>
    </source>
</evidence>
<evidence type="ECO:0000313" key="10">
    <source>
        <dbReference type="Proteomes" id="UP000005156"/>
    </source>
</evidence>
<keyword evidence="7" id="KW-0732">Signal</keyword>
<proteinExistence type="inferred from homology"/>
<dbReference type="GO" id="GO:0016020">
    <property type="term" value="C:membrane"/>
    <property type="evidence" value="ECO:0007669"/>
    <property type="project" value="InterPro"/>
</dbReference>
<sequence>MMKLSKLSMAICLCAGCSLSFAFEAGTFEASYPGIGGMVPVKVTFSKDKIEKIEVDPNKETVGIGQNAIASISSEVVKTQSLAVDNVTGATVTSKALLDGIKECVQKAKGDVAQLTKKKNIAPVIAKTETINTDLVIVGGGAAGMIAAINAADQHLKVTLVEKMNFLGGASAICGGSVVTEGSQLQKDLGVKDDTPAKLAYDLLDNGHQKNDMNALVFYVNNVGKSIDWAVAKGVKFEKDFSFRAEWRTSRMVPLKGGCPAFAETLRELVKNAKVNVLLSIKAEQVNMTDGSATGITAVGKNGTKYIINAKAVLLATGGYGYNKEMLKGSLKDALYYGPVSSTGDGHKMAENAGAAMQLMDYGKLYPQGIEVAPGIAKSTLQGNIGAYNQAGIMVDKNGNRVINEKGSGKDMVAIQTKQPASTLYLALDQKSFDGFRDYAKKNGISSEDIDKWLAQDGKKPPLFIKGNSIEEAAKKAGINPKNLLDTVEKYNSYVVNKDDKDFHRPVKFMTKTIDVSGPFYIVEQKPRFATTLGGVKVTTKMEVLDKNGKPIPNLYAAGELANSVHGDDSAPGANVAWCITTGKTVSDAIANKLQN</sequence>
<feature type="chain" id="PRO_5003302062" evidence="7">
    <location>
        <begin position="23"/>
        <end position="596"/>
    </location>
</feature>
<accession>F3QL74</accession>
<dbReference type="InterPro" id="IPR003953">
    <property type="entry name" value="FAD-dep_OxRdtase_2_FAD-bd"/>
</dbReference>
<evidence type="ECO:0000259" key="8">
    <source>
        <dbReference type="SMART" id="SM00900"/>
    </source>
</evidence>
<evidence type="ECO:0000256" key="6">
    <source>
        <dbReference type="ARBA" id="ARBA00023002"/>
    </source>
</evidence>
<keyword evidence="6" id="KW-0560">Oxidoreductase</keyword>
<evidence type="ECO:0000313" key="9">
    <source>
        <dbReference type="EMBL" id="EGG53829.1"/>
    </source>
</evidence>